<gene>
    <name evidence="3" type="ORF">FB45DRAFT_1121898</name>
</gene>
<keyword evidence="1" id="KW-0175">Coiled coil</keyword>
<organism evidence="3 4">
    <name type="scientific">Roridomyces roridus</name>
    <dbReference type="NCBI Taxonomy" id="1738132"/>
    <lineage>
        <taxon>Eukaryota</taxon>
        <taxon>Fungi</taxon>
        <taxon>Dikarya</taxon>
        <taxon>Basidiomycota</taxon>
        <taxon>Agaricomycotina</taxon>
        <taxon>Agaricomycetes</taxon>
        <taxon>Agaricomycetidae</taxon>
        <taxon>Agaricales</taxon>
        <taxon>Marasmiineae</taxon>
        <taxon>Mycenaceae</taxon>
        <taxon>Roridomyces</taxon>
    </lineage>
</organism>
<sequence length="573" mass="62988">MGEEVDGCGSFRHTCSGASSGSGYFTCHPFVTVPQPDLRVALQRQSFAAAKSRTRLTDLNSFEELTQERQSFISEKDASLAREKQLKEELASLKLELKADPRRSEYREQLTDVQNQIQAEQQHRREIRQMISDLNQKIQELRSGPLAGVCLSRRRRESSPSASSVVSGTLDGTVEDTQVEDAYLDELAPNSGPSALIPTEDTQIEEAHLFELAPELEPPAIFPNMPLHDLRGSAVGFNSRGELSEQVGLANRAEMGRVGLASVPIPLLWYILADTCLLRVFVLREILLVRSWWCKTPQEVVKKPSSVAQTRSRTEFAHTPPTPESQRPLSRRSVAQPPTSWDSQYVKDATTSQRRIDAIACVATEDSEGGSKSVERGENSVIPVPTRCSTCTDLGREHEGKGRRRSIADNAPKAQLLIPSSSNANCIAYGVWCGVVTYAPKPKSKAIEGETCPDARDTSGDGMTRLDVSFDLWSGFRGVWGGGDTSEGKTSEGGGGEVSRWQCTWSSLLGDDVDWVAPARGARLQTDYIQLHTCIVSCIVVCLRETTGRRAMVRRENEPKTKTPDEGITNAHG</sequence>
<keyword evidence="4" id="KW-1185">Reference proteome</keyword>
<evidence type="ECO:0000256" key="2">
    <source>
        <dbReference type="SAM" id="MobiDB-lite"/>
    </source>
</evidence>
<feature type="coiled-coil region" evidence="1">
    <location>
        <begin position="76"/>
        <end position="144"/>
    </location>
</feature>
<evidence type="ECO:0000313" key="4">
    <source>
        <dbReference type="Proteomes" id="UP001221142"/>
    </source>
</evidence>
<dbReference type="AlphaFoldDB" id="A0AAD7FBH6"/>
<dbReference type="EMBL" id="JARKIF010000036">
    <property type="protein sequence ID" value="KAJ7610074.1"/>
    <property type="molecule type" value="Genomic_DNA"/>
</dbReference>
<accession>A0AAD7FBH6</accession>
<protein>
    <submittedName>
        <fullName evidence="3">Uncharacterized protein</fullName>
    </submittedName>
</protein>
<feature type="region of interest" description="Disordered" evidence="2">
    <location>
        <begin position="553"/>
        <end position="573"/>
    </location>
</feature>
<dbReference type="Proteomes" id="UP001221142">
    <property type="component" value="Unassembled WGS sequence"/>
</dbReference>
<feature type="region of interest" description="Disordered" evidence="2">
    <location>
        <begin position="303"/>
        <end position="344"/>
    </location>
</feature>
<reference evidence="3" key="1">
    <citation type="submission" date="2023-03" db="EMBL/GenBank/DDBJ databases">
        <title>Massive genome expansion in bonnet fungi (Mycena s.s.) driven by repeated elements and novel gene families across ecological guilds.</title>
        <authorList>
            <consortium name="Lawrence Berkeley National Laboratory"/>
            <person name="Harder C.B."/>
            <person name="Miyauchi S."/>
            <person name="Viragh M."/>
            <person name="Kuo A."/>
            <person name="Thoen E."/>
            <person name="Andreopoulos B."/>
            <person name="Lu D."/>
            <person name="Skrede I."/>
            <person name="Drula E."/>
            <person name="Henrissat B."/>
            <person name="Morin E."/>
            <person name="Kohler A."/>
            <person name="Barry K."/>
            <person name="LaButti K."/>
            <person name="Morin E."/>
            <person name="Salamov A."/>
            <person name="Lipzen A."/>
            <person name="Mereny Z."/>
            <person name="Hegedus B."/>
            <person name="Baldrian P."/>
            <person name="Stursova M."/>
            <person name="Weitz H."/>
            <person name="Taylor A."/>
            <person name="Grigoriev I.V."/>
            <person name="Nagy L.G."/>
            <person name="Martin F."/>
            <person name="Kauserud H."/>
        </authorList>
    </citation>
    <scope>NUCLEOTIDE SEQUENCE</scope>
    <source>
        <strain evidence="3">9284</strain>
    </source>
</reference>
<feature type="compositionally biased region" description="Basic and acidic residues" evidence="2">
    <location>
        <begin position="553"/>
        <end position="565"/>
    </location>
</feature>
<comment type="caution">
    <text evidence="3">The sequence shown here is derived from an EMBL/GenBank/DDBJ whole genome shotgun (WGS) entry which is preliminary data.</text>
</comment>
<evidence type="ECO:0000256" key="1">
    <source>
        <dbReference type="SAM" id="Coils"/>
    </source>
</evidence>
<proteinExistence type="predicted"/>
<name>A0AAD7FBH6_9AGAR</name>
<evidence type="ECO:0000313" key="3">
    <source>
        <dbReference type="EMBL" id="KAJ7610074.1"/>
    </source>
</evidence>